<dbReference type="Gene3D" id="1.10.260.40">
    <property type="entry name" value="lambda repressor-like DNA-binding domains"/>
    <property type="match status" value="1"/>
</dbReference>
<organism evidence="2 3">
    <name type="scientific">Streptomyces ovatisporus</name>
    <dbReference type="NCBI Taxonomy" id="1128682"/>
    <lineage>
        <taxon>Bacteria</taxon>
        <taxon>Bacillati</taxon>
        <taxon>Actinomycetota</taxon>
        <taxon>Actinomycetes</taxon>
        <taxon>Kitasatosporales</taxon>
        <taxon>Streptomycetaceae</taxon>
        <taxon>Streptomyces</taxon>
    </lineage>
</organism>
<reference evidence="3" key="1">
    <citation type="journal article" date="2019" name="Int. J. Syst. Evol. Microbiol.">
        <title>The Global Catalogue of Microorganisms (GCM) 10K type strain sequencing project: providing services to taxonomists for standard genome sequencing and annotation.</title>
        <authorList>
            <consortium name="The Broad Institute Genomics Platform"/>
            <consortium name="The Broad Institute Genome Sequencing Center for Infectious Disease"/>
            <person name="Wu L."/>
            <person name="Ma J."/>
        </authorList>
    </citation>
    <scope>NUCLEOTIDE SEQUENCE [LARGE SCALE GENOMIC DNA]</scope>
    <source>
        <strain evidence="3">CGMCC 4.7357</strain>
    </source>
</reference>
<dbReference type="InterPro" id="IPR001387">
    <property type="entry name" value="Cro/C1-type_HTH"/>
</dbReference>
<proteinExistence type="predicted"/>
<gene>
    <name evidence="2" type="ORF">ACFPA8_19405</name>
</gene>
<feature type="domain" description="HTH cro/C1-type" evidence="1">
    <location>
        <begin position="28"/>
        <end position="81"/>
    </location>
</feature>
<dbReference type="SMART" id="SM00530">
    <property type="entry name" value="HTH_XRE"/>
    <property type="match status" value="1"/>
</dbReference>
<dbReference type="RefSeq" id="WP_386450186.1">
    <property type="nucleotide sequence ID" value="NZ_JBHSFH010000010.1"/>
</dbReference>
<evidence type="ECO:0000259" key="1">
    <source>
        <dbReference type="PROSITE" id="PS50943"/>
    </source>
</evidence>
<evidence type="ECO:0000313" key="3">
    <source>
        <dbReference type="Proteomes" id="UP001595997"/>
    </source>
</evidence>
<dbReference type="Proteomes" id="UP001595997">
    <property type="component" value="Unassembled WGS sequence"/>
</dbReference>
<dbReference type="Pfam" id="PF13560">
    <property type="entry name" value="HTH_31"/>
    <property type="match status" value="1"/>
</dbReference>
<dbReference type="PROSITE" id="PS50943">
    <property type="entry name" value="HTH_CROC1"/>
    <property type="match status" value="1"/>
</dbReference>
<name>A0ABV9AB98_9ACTN</name>
<accession>A0ABV9AB98</accession>
<dbReference type="InterPro" id="IPR010982">
    <property type="entry name" value="Lambda_DNA-bd_dom_sf"/>
</dbReference>
<dbReference type="CDD" id="cd00093">
    <property type="entry name" value="HTH_XRE"/>
    <property type="match status" value="1"/>
</dbReference>
<keyword evidence="3" id="KW-1185">Reference proteome</keyword>
<protein>
    <submittedName>
        <fullName evidence="2">Scr1 family TA system antitoxin-like transcriptional regulator</fullName>
    </submittedName>
</protein>
<comment type="caution">
    <text evidence="2">The sequence shown here is derived from an EMBL/GenBank/DDBJ whole genome shotgun (WGS) entry which is preliminary data.</text>
</comment>
<sequence length="281" mass="31419">MTGSANAASVANSEPEGSDGLKAFGAVLKAFRRRAQLTQDELARRVRYSAQTIASVEQGRRLPPGDFVERAEQLLDAFGALRAAAQHAVRRPGLASWFREWARLEEEAVSLCTYECRVIPGLLQTEAYARAVTLSVPPPPSAEEVQQRVAARLERQELLRREQPIAFSFIVEQALIERRTGGVRVTEALIDHLLEIAELWNVELQLMPLRQPCHAGHDGPMRLLETSEHQWLGYTEGQQTGQLIPGTKDVSVLFQRYARMRSQALTPEDSASLLRRMRGTL</sequence>
<dbReference type="SUPFAM" id="SSF47413">
    <property type="entry name" value="lambda repressor-like DNA-binding domains"/>
    <property type="match status" value="1"/>
</dbReference>
<dbReference type="Pfam" id="PF19054">
    <property type="entry name" value="DUF5753"/>
    <property type="match status" value="1"/>
</dbReference>
<evidence type="ECO:0000313" key="2">
    <source>
        <dbReference type="EMBL" id="MFC4496299.1"/>
    </source>
</evidence>
<dbReference type="InterPro" id="IPR043917">
    <property type="entry name" value="DUF5753"/>
</dbReference>
<dbReference type="EMBL" id="JBHSFH010000010">
    <property type="protein sequence ID" value="MFC4496299.1"/>
    <property type="molecule type" value="Genomic_DNA"/>
</dbReference>